<dbReference type="AlphaFoldDB" id="A0A8W8J2C8"/>
<evidence type="ECO:0000313" key="2">
    <source>
        <dbReference type="EnsemblMetazoa" id="G16943.9:cds"/>
    </source>
</evidence>
<dbReference type="InterPro" id="IPR011009">
    <property type="entry name" value="Kinase-like_dom_sf"/>
</dbReference>
<feature type="region of interest" description="Disordered" evidence="1">
    <location>
        <begin position="46"/>
        <end position="150"/>
    </location>
</feature>
<name>A0A8W8J2C8_MAGGI</name>
<reference evidence="2" key="1">
    <citation type="submission" date="2022-08" db="UniProtKB">
        <authorList>
            <consortium name="EnsemblMetazoa"/>
        </authorList>
    </citation>
    <scope>IDENTIFICATION</scope>
    <source>
        <strain evidence="2">05x7-T-G4-1.051#20</strain>
    </source>
</reference>
<dbReference type="EnsemblMetazoa" id="G16943.9">
    <property type="protein sequence ID" value="G16943.9:cds"/>
    <property type="gene ID" value="G16943"/>
</dbReference>
<dbReference type="Gene3D" id="1.10.510.10">
    <property type="entry name" value="Transferase(Phosphotransferase) domain 1"/>
    <property type="match status" value="1"/>
</dbReference>
<organism evidence="2 3">
    <name type="scientific">Magallana gigas</name>
    <name type="common">Pacific oyster</name>
    <name type="synonym">Crassostrea gigas</name>
    <dbReference type="NCBI Taxonomy" id="29159"/>
    <lineage>
        <taxon>Eukaryota</taxon>
        <taxon>Metazoa</taxon>
        <taxon>Spiralia</taxon>
        <taxon>Lophotrochozoa</taxon>
        <taxon>Mollusca</taxon>
        <taxon>Bivalvia</taxon>
        <taxon>Autobranchia</taxon>
        <taxon>Pteriomorphia</taxon>
        <taxon>Ostreida</taxon>
        <taxon>Ostreoidea</taxon>
        <taxon>Ostreidae</taxon>
        <taxon>Magallana</taxon>
    </lineage>
</organism>
<proteinExistence type="predicted"/>
<accession>A0A8W8J2C8</accession>
<sequence length="150" mass="16939">YLNCTLVKYMEKHKIKADSRQFHLLQKLLTMDPTKRITSDYAMKDPYFTEEPHPSQDIFEGKPIPYPKREFLTDEDDDKADTGASKATDQSSNHTQPAKRVRVMPPSTTSTSASMHMHNVQGSQQGMTFTSGGHQTSTTSTTNYGQSSRF</sequence>
<dbReference type="SUPFAM" id="SSF56112">
    <property type="entry name" value="Protein kinase-like (PK-like)"/>
    <property type="match status" value="1"/>
</dbReference>
<dbReference type="Proteomes" id="UP000005408">
    <property type="component" value="Unassembled WGS sequence"/>
</dbReference>
<feature type="compositionally biased region" description="Low complexity" evidence="1">
    <location>
        <begin position="128"/>
        <end position="150"/>
    </location>
</feature>
<evidence type="ECO:0000313" key="3">
    <source>
        <dbReference type="Proteomes" id="UP000005408"/>
    </source>
</evidence>
<evidence type="ECO:0000256" key="1">
    <source>
        <dbReference type="SAM" id="MobiDB-lite"/>
    </source>
</evidence>
<keyword evidence="3" id="KW-1185">Reference proteome</keyword>
<feature type="compositionally biased region" description="Polar residues" evidence="1">
    <location>
        <begin position="85"/>
        <end position="96"/>
    </location>
</feature>
<protein>
    <submittedName>
        <fullName evidence="2">Uncharacterized protein</fullName>
    </submittedName>
</protein>